<dbReference type="PROSITE" id="PS50405">
    <property type="entry name" value="GST_CTER"/>
    <property type="match status" value="1"/>
</dbReference>
<accession>A0A6J5TKK3</accession>
<protein>
    <recommendedName>
        <fullName evidence="1">Glutathione S-transferase</fullName>
        <ecNumber evidence="1">2.5.1.18</ecNumber>
    </recommendedName>
</protein>
<dbReference type="Gene3D" id="1.20.1050.10">
    <property type="match status" value="1"/>
</dbReference>
<dbReference type="PANTHER" id="PTHR11260:SF615">
    <property type="entry name" value="GLUTATHIONE S-TRANSFERASE U17"/>
    <property type="match status" value="1"/>
</dbReference>
<dbReference type="InterPro" id="IPR045073">
    <property type="entry name" value="Omega/Tau-like"/>
</dbReference>
<comment type="similarity">
    <text evidence="1">Belongs to the GST superfamily.</text>
</comment>
<dbReference type="SUPFAM" id="SSF47616">
    <property type="entry name" value="GST C-terminal domain-like"/>
    <property type="match status" value="1"/>
</dbReference>
<dbReference type="EC" id="2.5.1.18" evidence="1"/>
<evidence type="ECO:0000313" key="3">
    <source>
        <dbReference type="EMBL" id="CAB4264520.1"/>
    </source>
</evidence>
<dbReference type="Pfam" id="PF13410">
    <property type="entry name" value="GST_C_2"/>
    <property type="match status" value="1"/>
</dbReference>
<name>A0A6J5TKK3_PRUAR</name>
<reference evidence="3 4" key="1">
    <citation type="submission" date="2020-05" db="EMBL/GenBank/DDBJ databases">
        <authorList>
            <person name="Campoy J."/>
            <person name="Schneeberger K."/>
            <person name="Spophaly S."/>
        </authorList>
    </citation>
    <scope>NUCLEOTIDE SEQUENCE [LARGE SCALE GENOMIC DNA]</scope>
    <source>
        <strain evidence="3">PruArmRojPasFocal</strain>
    </source>
</reference>
<comment type="catalytic activity">
    <reaction evidence="1">
        <text>RX + glutathione = an S-substituted glutathione + a halide anion + H(+)</text>
        <dbReference type="Rhea" id="RHEA:16437"/>
        <dbReference type="ChEBI" id="CHEBI:15378"/>
        <dbReference type="ChEBI" id="CHEBI:16042"/>
        <dbReference type="ChEBI" id="CHEBI:17792"/>
        <dbReference type="ChEBI" id="CHEBI:57925"/>
        <dbReference type="ChEBI" id="CHEBI:90779"/>
        <dbReference type="EC" id="2.5.1.18"/>
    </reaction>
</comment>
<dbReference type="CDD" id="cd03185">
    <property type="entry name" value="GST_C_Tau"/>
    <property type="match status" value="1"/>
</dbReference>
<evidence type="ECO:0000256" key="1">
    <source>
        <dbReference type="RuleBase" id="RU369102"/>
    </source>
</evidence>
<dbReference type="PANTHER" id="PTHR11260">
    <property type="entry name" value="GLUTATHIONE S-TRANSFERASE, GST, SUPERFAMILY, GST DOMAIN CONTAINING"/>
    <property type="match status" value="1"/>
</dbReference>
<dbReference type="GO" id="GO:0006749">
    <property type="term" value="P:glutathione metabolic process"/>
    <property type="evidence" value="ECO:0007669"/>
    <property type="project" value="InterPro"/>
</dbReference>
<dbReference type="GO" id="GO:0005829">
    <property type="term" value="C:cytosol"/>
    <property type="evidence" value="ECO:0007669"/>
    <property type="project" value="UniProtKB-SubCell"/>
</dbReference>
<dbReference type="InterPro" id="IPR010987">
    <property type="entry name" value="Glutathione-S-Trfase_C-like"/>
</dbReference>
<dbReference type="AlphaFoldDB" id="A0A6J5TKK3"/>
<comment type="function">
    <text evidence="1">Is involved in the conjugation of reduced glutathione to a wide number of exogenous and endogenous hydrophobic electrophiles.</text>
</comment>
<sequence length="125" mass="13744">MRGIAAAQGEEARKAAIELAEGLALLKEAFEKTSKGKDFFSGDKFGYLDIAFGCFLGWLRVTEKMNGLKPLDETKTPGLAKWAHKFCAAASVKDVILWLFFFGYSQSLMVVVCHGTDPNFTTNVL</sequence>
<keyword evidence="1" id="KW-0808">Transferase</keyword>
<evidence type="ECO:0000313" key="4">
    <source>
        <dbReference type="Proteomes" id="UP000507222"/>
    </source>
</evidence>
<dbReference type="InterPro" id="IPR036282">
    <property type="entry name" value="Glutathione-S-Trfase_C_sf"/>
</dbReference>
<gene>
    <name evidence="3" type="ORF">CURHAP_LOCUS6357</name>
</gene>
<comment type="subcellular location">
    <subcellularLocation>
        <location evidence="1">Cytoplasm</location>
        <location evidence="1">Cytosol</location>
    </subcellularLocation>
</comment>
<feature type="domain" description="GST C-terminal" evidence="2">
    <location>
        <begin position="1"/>
        <end position="111"/>
    </location>
</feature>
<organism evidence="3 4">
    <name type="scientific">Prunus armeniaca</name>
    <name type="common">Apricot</name>
    <name type="synonym">Armeniaca vulgaris</name>
    <dbReference type="NCBI Taxonomy" id="36596"/>
    <lineage>
        <taxon>Eukaryota</taxon>
        <taxon>Viridiplantae</taxon>
        <taxon>Streptophyta</taxon>
        <taxon>Embryophyta</taxon>
        <taxon>Tracheophyta</taxon>
        <taxon>Spermatophyta</taxon>
        <taxon>Magnoliopsida</taxon>
        <taxon>eudicotyledons</taxon>
        <taxon>Gunneridae</taxon>
        <taxon>Pentapetalae</taxon>
        <taxon>rosids</taxon>
        <taxon>fabids</taxon>
        <taxon>Rosales</taxon>
        <taxon>Rosaceae</taxon>
        <taxon>Amygdaloideae</taxon>
        <taxon>Amygdaleae</taxon>
        <taxon>Prunus</taxon>
    </lineage>
</organism>
<dbReference type="GO" id="GO:0004364">
    <property type="term" value="F:glutathione transferase activity"/>
    <property type="evidence" value="ECO:0007669"/>
    <property type="project" value="UniProtKB-UniRule"/>
</dbReference>
<dbReference type="EMBL" id="CAEKDK010000001">
    <property type="protein sequence ID" value="CAB4264520.1"/>
    <property type="molecule type" value="Genomic_DNA"/>
</dbReference>
<proteinExistence type="inferred from homology"/>
<dbReference type="InterPro" id="IPR045074">
    <property type="entry name" value="GST_C_Tau"/>
</dbReference>
<evidence type="ECO:0000259" key="2">
    <source>
        <dbReference type="PROSITE" id="PS50405"/>
    </source>
</evidence>
<keyword evidence="1" id="KW-0963">Cytoplasm</keyword>
<dbReference type="Proteomes" id="UP000507222">
    <property type="component" value="Unassembled WGS sequence"/>
</dbReference>